<evidence type="ECO:0000256" key="9">
    <source>
        <dbReference type="ARBA" id="ARBA00022884"/>
    </source>
</evidence>
<feature type="region of interest" description="Disordered" evidence="12">
    <location>
        <begin position="288"/>
        <end position="307"/>
    </location>
</feature>
<evidence type="ECO:0000256" key="6">
    <source>
        <dbReference type="ARBA" id="ARBA00022801"/>
    </source>
</evidence>
<evidence type="ECO:0000256" key="8">
    <source>
        <dbReference type="ARBA" id="ARBA00022840"/>
    </source>
</evidence>
<dbReference type="EC" id="3.6.4.13" evidence="3"/>
<dbReference type="PANTHER" id="PTHR45418">
    <property type="entry name" value="CANCER/TESTIS ANTIGEN 55"/>
    <property type="match status" value="1"/>
</dbReference>
<keyword evidence="15" id="KW-1185">Reference proteome</keyword>
<sequence>MLNAYSNITANNALTCISLLERLMSCDIYQRDARSGHFNQNYVTKLVRSFRSHPDILEVPNSCFYDNELQACADELQRQRFCNWEGLPTKGFPLIFHGVNGREEREARSPSFFNPDEVMQVIEYVRLLMECKSPRVRPEDIGIISPYNQQVNKIVRGLQALERSTPGRTRNYANIKVGSVEKFQGDEREVIIISTVRSQDFYLTHDKDFNLGFVGNPKRFNVAISRAKALLIIVGNPSILRRDKNWQKLINHIEEGGGCTGHSPPDEIEEDIEDLTLLTQSMTIKEALSQGASDHIQQGDQEWNRKE</sequence>
<dbReference type="Proteomes" id="UP000593567">
    <property type="component" value="Unassembled WGS sequence"/>
</dbReference>
<dbReference type="FunFam" id="3.40.50.300:FF:000608">
    <property type="entry name" value="Mov10 RISC complex RNA helicase"/>
    <property type="match status" value="1"/>
</dbReference>
<evidence type="ECO:0000256" key="3">
    <source>
        <dbReference type="ARBA" id="ARBA00012552"/>
    </source>
</evidence>
<evidence type="ECO:0000256" key="11">
    <source>
        <dbReference type="ARBA" id="ARBA00047984"/>
    </source>
</evidence>
<keyword evidence="10" id="KW-0943">RNA-mediated gene silencing</keyword>
<dbReference type="EMBL" id="VXIV02003204">
    <property type="protein sequence ID" value="KAF6019933.1"/>
    <property type="molecule type" value="Genomic_DNA"/>
</dbReference>
<feature type="domain" description="DNA2/NAM7 helicase-like C-terminal" evidence="13">
    <location>
        <begin position="18"/>
        <end position="237"/>
    </location>
</feature>
<dbReference type="InterPro" id="IPR047187">
    <property type="entry name" value="SF1_C_Upf1"/>
</dbReference>
<evidence type="ECO:0000256" key="1">
    <source>
        <dbReference type="ARBA" id="ARBA00004331"/>
    </source>
</evidence>
<reference evidence="14" key="1">
    <citation type="submission" date="2020-06" db="EMBL/GenBank/DDBJ databases">
        <title>Draft genome of Bugula neritina, a colonial animal packing powerful symbionts and potential medicines.</title>
        <authorList>
            <person name="Rayko M."/>
        </authorList>
    </citation>
    <scope>NUCLEOTIDE SEQUENCE [LARGE SCALE GENOMIC DNA]</scope>
    <source>
        <strain evidence="14">Kwan_BN1</strain>
    </source>
</reference>
<comment type="caution">
    <text evidence="14">The sequence shown here is derived from an EMBL/GenBank/DDBJ whole genome shotgun (WGS) entry which is preliminary data.</text>
</comment>
<gene>
    <name evidence="14" type="ORF">EB796_021753</name>
</gene>
<keyword evidence="5" id="KW-0547">Nucleotide-binding</keyword>
<keyword evidence="8" id="KW-0067">ATP-binding</keyword>
<keyword evidence="4" id="KW-0963">Cytoplasm</keyword>
<name>A0A7J7J1F1_BUGNE</name>
<dbReference type="GO" id="GO:0031047">
    <property type="term" value="P:regulatory ncRNA-mediated gene silencing"/>
    <property type="evidence" value="ECO:0007669"/>
    <property type="project" value="UniProtKB-KW"/>
</dbReference>
<organism evidence="14 15">
    <name type="scientific">Bugula neritina</name>
    <name type="common">Brown bryozoan</name>
    <name type="synonym">Sertularia neritina</name>
    <dbReference type="NCBI Taxonomy" id="10212"/>
    <lineage>
        <taxon>Eukaryota</taxon>
        <taxon>Metazoa</taxon>
        <taxon>Spiralia</taxon>
        <taxon>Lophotrochozoa</taxon>
        <taxon>Bryozoa</taxon>
        <taxon>Gymnolaemata</taxon>
        <taxon>Cheilostomatida</taxon>
        <taxon>Flustrina</taxon>
        <taxon>Buguloidea</taxon>
        <taxon>Bugulidae</taxon>
        <taxon>Bugula</taxon>
    </lineage>
</organism>
<protein>
    <recommendedName>
        <fullName evidence="3">RNA helicase</fullName>
        <ecNumber evidence="3">3.6.4.13</ecNumber>
    </recommendedName>
</protein>
<dbReference type="GO" id="GO:0003723">
    <property type="term" value="F:RNA binding"/>
    <property type="evidence" value="ECO:0007669"/>
    <property type="project" value="UniProtKB-KW"/>
</dbReference>
<dbReference type="Gene3D" id="3.40.50.300">
    <property type="entry name" value="P-loop containing nucleotide triphosphate hydrolases"/>
    <property type="match status" value="1"/>
</dbReference>
<dbReference type="Pfam" id="PF13087">
    <property type="entry name" value="AAA_12"/>
    <property type="match status" value="1"/>
</dbReference>
<evidence type="ECO:0000313" key="15">
    <source>
        <dbReference type="Proteomes" id="UP000593567"/>
    </source>
</evidence>
<evidence type="ECO:0000256" key="12">
    <source>
        <dbReference type="SAM" id="MobiDB-lite"/>
    </source>
</evidence>
<accession>A0A7J7J1F1</accession>
<evidence type="ECO:0000256" key="2">
    <source>
        <dbReference type="ARBA" id="ARBA00005601"/>
    </source>
</evidence>
<evidence type="ECO:0000256" key="5">
    <source>
        <dbReference type="ARBA" id="ARBA00022741"/>
    </source>
</evidence>
<evidence type="ECO:0000313" key="14">
    <source>
        <dbReference type="EMBL" id="KAF6019933.1"/>
    </source>
</evidence>
<keyword evidence="7" id="KW-0347">Helicase</keyword>
<dbReference type="InterPro" id="IPR041679">
    <property type="entry name" value="DNA2/NAM7-like_C"/>
</dbReference>
<dbReference type="GO" id="GO:0016787">
    <property type="term" value="F:hydrolase activity"/>
    <property type="evidence" value="ECO:0007669"/>
    <property type="project" value="UniProtKB-KW"/>
</dbReference>
<evidence type="ECO:0000256" key="4">
    <source>
        <dbReference type="ARBA" id="ARBA00022490"/>
    </source>
</evidence>
<feature type="compositionally biased region" description="Polar residues" evidence="12">
    <location>
        <begin position="290"/>
        <end position="301"/>
    </location>
</feature>
<dbReference type="AlphaFoldDB" id="A0A7J7J1F1"/>
<dbReference type="InterPro" id="IPR027417">
    <property type="entry name" value="P-loop_NTPase"/>
</dbReference>
<dbReference type="GO" id="GO:0036464">
    <property type="term" value="C:cytoplasmic ribonucleoprotein granule"/>
    <property type="evidence" value="ECO:0007669"/>
    <property type="project" value="UniProtKB-SubCell"/>
</dbReference>
<dbReference type="CDD" id="cd18808">
    <property type="entry name" value="SF1_C_Upf1"/>
    <property type="match status" value="1"/>
</dbReference>
<keyword evidence="6" id="KW-0378">Hydrolase</keyword>
<keyword evidence="9" id="KW-0694">RNA-binding</keyword>
<dbReference type="GO" id="GO:0003724">
    <property type="term" value="F:RNA helicase activity"/>
    <property type="evidence" value="ECO:0007669"/>
    <property type="project" value="UniProtKB-EC"/>
</dbReference>
<proteinExistence type="inferred from homology"/>
<dbReference type="GO" id="GO:0005524">
    <property type="term" value="F:ATP binding"/>
    <property type="evidence" value="ECO:0007669"/>
    <property type="project" value="UniProtKB-KW"/>
</dbReference>
<dbReference type="OrthoDB" id="6513042at2759"/>
<evidence type="ECO:0000259" key="13">
    <source>
        <dbReference type="Pfam" id="PF13087"/>
    </source>
</evidence>
<dbReference type="PANTHER" id="PTHR45418:SF1">
    <property type="entry name" value="CANCER_TESTIS ANTIGEN 55"/>
    <property type="match status" value="1"/>
</dbReference>
<evidence type="ECO:0000256" key="10">
    <source>
        <dbReference type="ARBA" id="ARBA00023158"/>
    </source>
</evidence>
<dbReference type="SUPFAM" id="SSF52540">
    <property type="entry name" value="P-loop containing nucleoside triphosphate hydrolases"/>
    <property type="match status" value="1"/>
</dbReference>
<evidence type="ECO:0000256" key="7">
    <source>
        <dbReference type="ARBA" id="ARBA00022806"/>
    </source>
</evidence>
<comment type="subcellular location">
    <subcellularLocation>
        <location evidence="1">Cytoplasm</location>
        <location evidence="1">Cytoplasmic ribonucleoprotein granule</location>
    </subcellularLocation>
</comment>
<comment type="catalytic activity">
    <reaction evidence="11">
        <text>ATP + H2O = ADP + phosphate + H(+)</text>
        <dbReference type="Rhea" id="RHEA:13065"/>
        <dbReference type="ChEBI" id="CHEBI:15377"/>
        <dbReference type="ChEBI" id="CHEBI:15378"/>
        <dbReference type="ChEBI" id="CHEBI:30616"/>
        <dbReference type="ChEBI" id="CHEBI:43474"/>
        <dbReference type="ChEBI" id="CHEBI:456216"/>
        <dbReference type="EC" id="3.6.4.13"/>
    </reaction>
</comment>
<comment type="similarity">
    <text evidence="2">Belongs to the DNA2/NAM7 helicase family. SDE3 subfamily.</text>
</comment>